<dbReference type="STRING" id="1423778.FC70_GL001105"/>
<organism evidence="2 3">
    <name type="scientific">Paucilactobacillus oligofermentans DSM 15707 = LMG 22743</name>
    <dbReference type="NCBI Taxonomy" id="1423778"/>
    <lineage>
        <taxon>Bacteria</taxon>
        <taxon>Bacillati</taxon>
        <taxon>Bacillota</taxon>
        <taxon>Bacilli</taxon>
        <taxon>Lactobacillales</taxon>
        <taxon>Lactobacillaceae</taxon>
        <taxon>Paucilactobacillus</taxon>
    </lineage>
</organism>
<dbReference type="InterPro" id="IPR052712">
    <property type="entry name" value="Acid_resist_chaperone_HdeD"/>
</dbReference>
<dbReference type="InterPro" id="IPR005325">
    <property type="entry name" value="DUF308_memb"/>
</dbReference>
<feature type="transmembrane region" description="Helical" evidence="1">
    <location>
        <begin position="72"/>
        <end position="92"/>
    </location>
</feature>
<keyword evidence="1" id="KW-1133">Transmembrane helix</keyword>
<dbReference type="AlphaFoldDB" id="A0A0R1RJU4"/>
<keyword evidence="1" id="KW-0812">Transmembrane</keyword>
<name>A0A0R1RJU4_9LACO</name>
<feature type="transmembrane region" description="Helical" evidence="1">
    <location>
        <begin position="38"/>
        <end position="60"/>
    </location>
</feature>
<dbReference type="PANTHER" id="PTHR34989">
    <property type="entry name" value="PROTEIN HDED"/>
    <property type="match status" value="1"/>
</dbReference>
<dbReference type="OrthoDB" id="2326864at2"/>
<evidence type="ECO:0000256" key="1">
    <source>
        <dbReference type="SAM" id="Phobius"/>
    </source>
</evidence>
<accession>A0A0R1RJU4</accession>
<dbReference type="GO" id="GO:0005886">
    <property type="term" value="C:plasma membrane"/>
    <property type="evidence" value="ECO:0007669"/>
    <property type="project" value="TreeGrafter"/>
</dbReference>
<dbReference type="Proteomes" id="UP000051697">
    <property type="component" value="Unassembled WGS sequence"/>
</dbReference>
<sequence length="172" mass="19312">MMNNFEPARKKFKVPSFILGLAFLFVSIAAFMRPGRAVIGIMWVIAAIMLLKGLFSLNGYFELRKIVGQSTWFVLVSALLDIILSVILFTNLDISMLFLGYMLAFWFIFDSFNALMLSGISRFSVFNAFLGVLGIILGLIMLFNPLIGSVFIAYMLAGYLFLFGILLIVRAF</sequence>
<evidence type="ECO:0000313" key="2">
    <source>
        <dbReference type="EMBL" id="KRL55508.1"/>
    </source>
</evidence>
<dbReference type="Pfam" id="PF03729">
    <property type="entry name" value="DUF308"/>
    <property type="match status" value="2"/>
</dbReference>
<dbReference type="PATRIC" id="fig|1423778.4.peg.1139"/>
<evidence type="ECO:0000313" key="3">
    <source>
        <dbReference type="Proteomes" id="UP000051697"/>
    </source>
</evidence>
<keyword evidence="3" id="KW-1185">Reference proteome</keyword>
<proteinExistence type="predicted"/>
<feature type="transmembrane region" description="Helical" evidence="1">
    <location>
        <begin position="12"/>
        <end position="32"/>
    </location>
</feature>
<gene>
    <name evidence="2" type="ORF">FC70_GL001105</name>
</gene>
<protein>
    <recommendedName>
        <fullName evidence="4">Integral membrane protein</fullName>
    </recommendedName>
</protein>
<feature type="transmembrane region" description="Helical" evidence="1">
    <location>
        <begin position="149"/>
        <end position="169"/>
    </location>
</feature>
<feature type="transmembrane region" description="Helical" evidence="1">
    <location>
        <begin position="124"/>
        <end position="143"/>
    </location>
</feature>
<comment type="caution">
    <text evidence="2">The sequence shown here is derived from an EMBL/GenBank/DDBJ whole genome shotgun (WGS) entry which is preliminary data.</text>
</comment>
<reference evidence="2 3" key="1">
    <citation type="journal article" date="2015" name="Genome Announc.">
        <title>Expanding the biotechnology potential of lactobacilli through comparative genomics of 213 strains and associated genera.</title>
        <authorList>
            <person name="Sun Z."/>
            <person name="Harris H.M."/>
            <person name="McCann A."/>
            <person name="Guo C."/>
            <person name="Argimon S."/>
            <person name="Zhang W."/>
            <person name="Yang X."/>
            <person name="Jeffery I.B."/>
            <person name="Cooney J.C."/>
            <person name="Kagawa T.F."/>
            <person name="Liu W."/>
            <person name="Song Y."/>
            <person name="Salvetti E."/>
            <person name="Wrobel A."/>
            <person name="Rasinkangas P."/>
            <person name="Parkhill J."/>
            <person name="Rea M.C."/>
            <person name="O'Sullivan O."/>
            <person name="Ritari J."/>
            <person name="Douillard F.P."/>
            <person name="Paul Ross R."/>
            <person name="Yang R."/>
            <person name="Briner A.E."/>
            <person name="Felis G.E."/>
            <person name="de Vos W.M."/>
            <person name="Barrangou R."/>
            <person name="Klaenhammer T.R."/>
            <person name="Caufield P.W."/>
            <person name="Cui Y."/>
            <person name="Zhang H."/>
            <person name="O'Toole P.W."/>
        </authorList>
    </citation>
    <scope>NUCLEOTIDE SEQUENCE [LARGE SCALE GENOMIC DNA]</scope>
    <source>
        <strain evidence="2 3">DSM 15707</strain>
    </source>
</reference>
<evidence type="ECO:0008006" key="4">
    <source>
        <dbReference type="Google" id="ProtNLM"/>
    </source>
</evidence>
<feature type="transmembrane region" description="Helical" evidence="1">
    <location>
        <begin position="98"/>
        <end position="117"/>
    </location>
</feature>
<dbReference type="PANTHER" id="PTHR34989:SF1">
    <property type="entry name" value="PROTEIN HDED"/>
    <property type="match status" value="1"/>
</dbReference>
<keyword evidence="1" id="KW-0472">Membrane</keyword>
<dbReference type="EMBL" id="AZFE01000031">
    <property type="protein sequence ID" value="KRL55508.1"/>
    <property type="molecule type" value="Genomic_DNA"/>
</dbReference>